<dbReference type="EMBL" id="CM039178">
    <property type="protein sequence ID" value="KAH9679238.1"/>
    <property type="molecule type" value="Genomic_DNA"/>
</dbReference>
<sequence>MVKLFLQSIAIAPTTTASRCSSWYLSHSLKRCRSISSTTITLPKASKIKSASAQMSSTTQFTFGPYKIDAKEVFYSTPLSYAMVNLRPLLPDLGWIVYEHSDAASLAYVLRTHEHVLVCSRREAKRFADLTADETTDLWLTAQKVGKQLESYHKGSSTTFAIQVSAVSSGLLISYQLLVCLDLDVKYDGPEAGQTVPHVHIHVLPRKAGDFEKNDEIYDAIEVKEKELQQKLDLDKERKDRSLEEMNQEADQYRSLFL</sequence>
<evidence type="ECO:0000313" key="2">
    <source>
        <dbReference type="Proteomes" id="UP000829398"/>
    </source>
</evidence>
<accession>A0ACB8HWS1</accession>
<protein>
    <submittedName>
        <fullName evidence="1">Bifunctional bis(5'-adenosyl)-triphosphatase/adenylylsulfatase FHIT</fullName>
    </submittedName>
</protein>
<organism evidence="1 2">
    <name type="scientific">Citrus sinensis</name>
    <name type="common">Sweet orange</name>
    <name type="synonym">Citrus aurantium var. sinensis</name>
    <dbReference type="NCBI Taxonomy" id="2711"/>
    <lineage>
        <taxon>Eukaryota</taxon>
        <taxon>Viridiplantae</taxon>
        <taxon>Streptophyta</taxon>
        <taxon>Embryophyta</taxon>
        <taxon>Tracheophyta</taxon>
        <taxon>Spermatophyta</taxon>
        <taxon>Magnoliopsida</taxon>
        <taxon>eudicotyledons</taxon>
        <taxon>Gunneridae</taxon>
        <taxon>Pentapetalae</taxon>
        <taxon>rosids</taxon>
        <taxon>malvids</taxon>
        <taxon>Sapindales</taxon>
        <taxon>Rutaceae</taxon>
        <taxon>Aurantioideae</taxon>
        <taxon>Citrus</taxon>
    </lineage>
</organism>
<reference evidence="2" key="1">
    <citation type="journal article" date="2023" name="Hortic. Res.">
        <title>A chromosome-level phased genome enabling allele-level studies in sweet orange: a case study on citrus Huanglongbing tolerance.</title>
        <authorList>
            <person name="Wu B."/>
            <person name="Yu Q."/>
            <person name="Deng Z."/>
            <person name="Duan Y."/>
            <person name="Luo F."/>
            <person name="Gmitter F. Jr."/>
        </authorList>
    </citation>
    <scope>NUCLEOTIDE SEQUENCE [LARGE SCALE GENOMIC DNA]</scope>
    <source>
        <strain evidence="2">cv. Valencia</strain>
    </source>
</reference>
<proteinExistence type="predicted"/>
<name>A0ACB8HWS1_CITSI</name>
<comment type="caution">
    <text evidence="1">The sequence shown here is derived from an EMBL/GenBank/DDBJ whole genome shotgun (WGS) entry which is preliminary data.</text>
</comment>
<dbReference type="Proteomes" id="UP000829398">
    <property type="component" value="Chromosome 9"/>
</dbReference>
<gene>
    <name evidence="1" type="ORF">KPL71_026041</name>
</gene>
<evidence type="ECO:0000313" key="1">
    <source>
        <dbReference type="EMBL" id="KAH9679238.1"/>
    </source>
</evidence>
<keyword evidence="2" id="KW-1185">Reference proteome</keyword>